<reference evidence="2 3" key="1">
    <citation type="submission" date="2023-08" db="EMBL/GenBank/DDBJ databases">
        <title>Arthrobacter horti sp. nov., isolated from forest soil.</title>
        <authorList>
            <person name="Park M."/>
        </authorList>
    </citation>
    <scope>NUCLEOTIDE SEQUENCE [LARGE SCALE GENOMIC DNA]</scope>
    <source>
        <strain evidence="2 3">YJM1</strain>
    </source>
</reference>
<comment type="caution">
    <text evidence="2">The sequence shown here is derived from an EMBL/GenBank/DDBJ whole genome shotgun (WGS) entry which is preliminary data.</text>
</comment>
<gene>
    <name evidence="2" type="ORF">Q9R02_10735</name>
</gene>
<evidence type="ECO:0000256" key="1">
    <source>
        <dbReference type="ARBA" id="ARBA00038414"/>
    </source>
</evidence>
<dbReference type="PANTHER" id="PTHR28047">
    <property type="entry name" value="PROTEIN DCG1"/>
    <property type="match status" value="1"/>
</dbReference>
<protein>
    <submittedName>
        <fullName evidence="2">Aspartate/glutamate racemase family protein</fullName>
    </submittedName>
</protein>
<dbReference type="PANTHER" id="PTHR28047:SF5">
    <property type="entry name" value="PROTEIN DCG1"/>
    <property type="match status" value="1"/>
</dbReference>
<sequence>MAEHSVTEPDPVGGRAPGTERRPMRLLLVNCNTSTATSERIRAVAQSVAASSTTVEVATPEFGAERVVGFYDSFISAAASLQVMARWRGRCDGVVMVGFGEHGREGARQLMDVPVVDITEAGMMAACLLGSEVGILATSDLVVGPVRESVAAMGLSSRLRGIHVAVGADPADPATFVPAAQALLAGGADVIVLAGAGLLGVQEHLSRECGVPVVDPLTTAVTWCESLAHLSLTTSKHRDFRWEPGKAASLG</sequence>
<comment type="similarity">
    <text evidence="1">Belongs to the HyuE racemase family.</text>
</comment>
<dbReference type="Pfam" id="PF01177">
    <property type="entry name" value="Asp_Glu_race"/>
    <property type="match status" value="1"/>
</dbReference>
<dbReference type="InterPro" id="IPR052186">
    <property type="entry name" value="Hydantoin_racemase-like"/>
</dbReference>
<keyword evidence="3" id="KW-1185">Reference proteome</keyword>
<dbReference type="InterPro" id="IPR015942">
    <property type="entry name" value="Asp/Glu/hydantoin_racemase"/>
</dbReference>
<name>A0ABT9IRC8_9MICC</name>
<evidence type="ECO:0000313" key="2">
    <source>
        <dbReference type="EMBL" id="MDP5227630.1"/>
    </source>
</evidence>
<dbReference type="RefSeq" id="WP_305996681.1">
    <property type="nucleotide sequence ID" value="NZ_JAVALS010000006.1"/>
</dbReference>
<dbReference type="InterPro" id="IPR053714">
    <property type="entry name" value="Iso_Racemase_Enz_sf"/>
</dbReference>
<dbReference type="Gene3D" id="3.40.50.12500">
    <property type="match status" value="1"/>
</dbReference>
<evidence type="ECO:0000313" key="3">
    <source>
        <dbReference type="Proteomes" id="UP001232725"/>
    </source>
</evidence>
<proteinExistence type="inferred from homology"/>
<dbReference type="Proteomes" id="UP001232725">
    <property type="component" value="Unassembled WGS sequence"/>
</dbReference>
<accession>A0ABT9IRC8</accession>
<dbReference type="EMBL" id="JAVALS010000006">
    <property type="protein sequence ID" value="MDP5227630.1"/>
    <property type="molecule type" value="Genomic_DNA"/>
</dbReference>
<organism evidence="2 3">
    <name type="scientific">Arthrobacter horti</name>
    <dbReference type="NCBI Taxonomy" id="3068273"/>
    <lineage>
        <taxon>Bacteria</taxon>
        <taxon>Bacillati</taxon>
        <taxon>Actinomycetota</taxon>
        <taxon>Actinomycetes</taxon>
        <taxon>Micrococcales</taxon>
        <taxon>Micrococcaceae</taxon>
        <taxon>Arthrobacter</taxon>
    </lineage>
</organism>